<name>A0A3L8PNW4_9ACTN</name>
<keyword evidence="8" id="KW-1185">Reference proteome</keyword>
<dbReference type="Pfam" id="PF00425">
    <property type="entry name" value="Chorismate_bind"/>
    <property type="match status" value="1"/>
</dbReference>
<comment type="similarity">
    <text evidence="2">Belongs to the isochorismate synthase family.</text>
</comment>
<evidence type="ECO:0000256" key="4">
    <source>
        <dbReference type="ARBA" id="ARBA00023235"/>
    </source>
</evidence>
<comment type="caution">
    <text evidence="7">The sequence shown here is derived from an EMBL/GenBank/DDBJ whole genome shotgun (WGS) entry which is preliminary data.</text>
</comment>
<evidence type="ECO:0000313" key="8">
    <source>
        <dbReference type="Proteomes" id="UP000282515"/>
    </source>
</evidence>
<organism evidence="7 8">
    <name type="scientific">Aeromicrobium phragmitis</name>
    <dbReference type="NCBI Taxonomy" id="2478914"/>
    <lineage>
        <taxon>Bacteria</taxon>
        <taxon>Bacillati</taxon>
        <taxon>Actinomycetota</taxon>
        <taxon>Actinomycetes</taxon>
        <taxon>Propionibacteriales</taxon>
        <taxon>Nocardioidaceae</taxon>
        <taxon>Aeromicrobium</taxon>
    </lineage>
</organism>
<keyword evidence="4 7" id="KW-0413">Isomerase</keyword>
<dbReference type="OrthoDB" id="9806579at2"/>
<dbReference type="NCBIfam" id="TIGR00543">
    <property type="entry name" value="isochor_syn"/>
    <property type="match status" value="1"/>
</dbReference>
<dbReference type="PANTHER" id="PTHR42839">
    <property type="entry name" value="ISOCHORISMATE SYNTHASE ENTC"/>
    <property type="match status" value="1"/>
</dbReference>
<accession>A0A3L8PNW4</accession>
<protein>
    <recommendedName>
        <fullName evidence="3">isochorismate synthase</fullName>
        <ecNumber evidence="3">5.4.4.2</ecNumber>
    </recommendedName>
    <alternativeName>
        <fullName evidence="5">Isochorismate mutase</fullName>
    </alternativeName>
</protein>
<dbReference type="SUPFAM" id="SSF56322">
    <property type="entry name" value="ADC synthase"/>
    <property type="match status" value="1"/>
</dbReference>
<feature type="domain" description="Chorismate-utilising enzyme C-terminal" evidence="6">
    <location>
        <begin position="160"/>
        <end position="411"/>
    </location>
</feature>
<dbReference type="InterPro" id="IPR015890">
    <property type="entry name" value="Chorismate_C"/>
</dbReference>
<sequence>MSNPIADPSSVDDNAPLVVRTRRIDDPGDLLDLLPPEHALAWVHNGDGLVGWGRAATFSTGGPGRFADADAWWRAQVARSVSRDDVARPGSGLVAFGSFAFADHGDGTTLVVPEVVVGRRDGVSWITTISTALTAPPSLTPHGELGSGPAVDFEDDDERRAHWRDTVAAAVERIAAGELDKVVLARSVDAVSDEAVDVRRPLRRLAANYPSCWTFHVDGFFGSTPEMLVRLEGGLVTSRVLAGTIRRSGDDHRDLALAASLAHSSKDLEEHEYAVASVAEALAPHCTGMNVPEAPFVLHLPNVMHLATDVTGVLRADASALSLAAALHPSAAVGGTPRPAAVELIEEIEGLDRARYAGPVGWIGADGDGEWGIGLRSAQLLDDGRRVRLFAGCGIVADSVPGDELAESDAKLVPVRTSLTAG</sequence>
<evidence type="ECO:0000256" key="2">
    <source>
        <dbReference type="ARBA" id="ARBA00005297"/>
    </source>
</evidence>
<reference evidence="7 8" key="1">
    <citation type="submission" date="2018-10" db="EMBL/GenBank/DDBJ databases">
        <title>Aeromicrobium sp. 9W16Y-2 whole genome shotgun sequence.</title>
        <authorList>
            <person name="Li F."/>
        </authorList>
    </citation>
    <scope>NUCLEOTIDE SEQUENCE [LARGE SCALE GENOMIC DNA]</scope>
    <source>
        <strain evidence="7 8">9W16Y-2</strain>
    </source>
</reference>
<evidence type="ECO:0000256" key="3">
    <source>
        <dbReference type="ARBA" id="ARBA00012824"/>
    </source>
</evidence>
<dbReference type="PANTHER" id="PTHR42839:SF2">
    <property type="entry name" value="ISOCHORISMATE SYNTHASE ENTC"/>
    <property type="match status" value="1"/>
</dbReference>
<dbReference type="InterPro" id="IPR004561">
    <property type="entry name" value="IsoChor_synthase"/>
</dbReference>
<dbReference type="GO" id="GO:0008909">
    <property type="term" value="F:isochorismate synthase activity"/>
    <property type="evidence" value="ECO:0007669"/>
    <property type="project" value="UniProtKB-EC"/>
</dbReference>
<dbReference type="RefSeq" id="WP_121793401.1">
    <property type="nucleotide sequence ID" value="NZ_RDBF01000003.1"/>
</dbReference>
<comment type="catalytic activity">
    <reaction evidence="1">
        <text>chorismate = isochorismate</text>
        <dbReference type="Rhea" id="RHEA:18985"/>
        <dbReference type="ChEBI" id="CHEBI:29748"/>
        <dbReference type="ChEBI" id="CHEBI:29780"/>
        <dbReference type="EC" id="5.4.4.2"/>
    </reaction>
</comment>
<evidence type="ECO:0000256" key="1">
    <source>
        <dbReference type="ARBA" id="ARBA00000799"/>
    </source>
</evidence>
<dbReference type="EC" id="5.4.4.2" evidence="3"/>
<proteinExistence type="inferred from homology"/>
<dbReference type="AlphaFoldDB" id="A0A3L8PNW4"/>
<evidence type="ECO:0000313" key="7">
    <source>
        <dbReference type="EMBL" id="RLV56393.1"/>
    </source>
</evidence>
<dbReference type="Proteomes" id="UP000282515">
    <property type="component" value="Unassembled WGS sequence"/>
</dbReference>
<dbReference type="Gene3D" id="3.60.120.10">
    <property type="entry name" value="Anthranilate synthase"/>
    <property type="match status" value="1"/>
</dbReference>
<dbReference type="EMBL" id="RDBF01000003">
    <property type="protein sequence ID" value="RLV56393.1"/>
    <property type="molecule type" value="Genomic_DNA"/>
</dbReference>
<evidence type="ECO:0000256" key="5">
    <source>
        <dbReference type="ARBA" id="ARBA00041564"/>
    </source>
</evidence>
<dbReference type="InterPro" id="IPR005801">
    <property type="entry name" value="ADC_synthase"/>
</dbReference>
<evidence type="ECO:0000259" key="6">
    <source>
        <dbReference type="Pfam" id="PF00425"/>
    </source>
</evidence>
<gene>
    <name evidence="7" type="ORF">D9V41_04705</name>
</gene>